<name>A0A512NHP4_9HYPH</name>
<proteinExistence type="predicted"/>
<reference evidence="1 2" key="1">
    <citation type="submission" date="2019-07" db="EMBL/GenBank/DDBJ databases">
        <title>Whole genome shotgun sequence of Reyranella soli NBRC 108950.</title>
        <authorList>
            <person name="Hosoyama A."/>
            <person name="Uohara A."/>
            <person name="Ohji S."/>
            <person name="Ichikawa N."/>
        </authorList>
    </citation>
    <scope>NUCLEOTIDE SEQUENCE [LARGE SCALE GENOMIC DNA]</scope>
    <source>
        <strain evidence="1 2">NBRC 108950</strain>
    </source>
</reference>
<dbReference type="AlphaFoldDB" id="A0A512NHP4"/>
<evidence type="ECO:0000313" key="1">
    <source>
        <dbReference type="EMBL" id="GEP58474.1"/>
    </source>
</evidence>
<gene>
    <name evidence="1" type="ORF">RSO01_56400</name>
</gene>
<dbReference type="Proteomes" id="UP000321058">
    <property type="component" value="Unassembled WGS sequence"/>
</dbReference>
<protein>
    <submittedName>
        <fullName evidence="1">Uncharacterized protein</fullName>
    </submittedName>
</protein>
<keyword evidence="2" id="KW-1185">Reference proteome</keyword>
<organism evidence="1 2">
    <name type="scientific">Reyranella soli</name>
    <dbReference type="NCBI Taxonomy" id="1230389"/>
    <lineage>
        <taxon>Bacteria</taxon>
        <taxon>Pseudomonadati</taxon>
        <taxon>Pseudomonadota</taxon>
        <taxon>Alphaproteobacteria</taxon>
        <taxon>Hyphomicrobiales</taxon>
        <taxon>Reyranellaceae</taxon>
        <taxon>Reyranella</taxon>
    </lineage>
</organism>
<accession>A0A512NHP4</accession>
<dbReference type="EMBL" id="BKAJ01000101">
    <property type="protein sequence ID" value="GEP58474.1"/>
    <property type="molecule type" value="Genomic_DNA"/>
</dbReference>
<comment type="caution">
    <text evidence="1">The sequence shown here is derived from an EMBL/GenBank/DDBJ whole genome shotgun (WGS) entry which is preliminary data.</text>
</comment>
<evidence type="ECO:0000313" key="2">
    <source>
        <dbReference type="Proteomes" id="UP000321058"/>
    </source>
</evidence>
<sequence>MFNKARNAECDPANRVGADACVGTGGLRSDVPVWCAVDRLERHTATHNAARDPTKRNEAREVFSSVTNWWLVLVKLTCYRRARLAGGA</sequence>